<evidence type="ECO:0000313" key="2">
    <source>
        <dbReference type="Proteomes" id="UP000653578"/>
    </source>
</evidence>
<sequence>MKSRIIKILLTSVIVVVVAAISYRLTDQYLIIDKRDQTYGVYDFFTIPIDAEAEVIGTGKQHISDKLVSTRIVIKNVLNMKEGMNLTQDEEIIAYERYDLLTNRNLYPIPFMPGRSITGMGTGYQRLEKNQSGTVKLYFDEKTGRFWIVSVNPK</sequence>
<proteinExistence type="predicted"/>
<evidence type="ECO:0000313" key="1">
    <source>
        <dbReference type="EMBL" id="NOU65027.1"/>
    </source>
</evidence>
<organism evidence="1 2">
    <name type="scientific">Paenibacillus plantarum</name>
    <dbReference type="NCBI Taxonomy" id="2654975"/>
    <lineage>
        <taxon>Bacteria</taxon>
        <taxon>Bacillati</taxon>
        <taxon>Bacillota</taxon>
        <taxon>Bacilli</taxon>
        <taxon>Bacillales</taxon>
        <taxon>Paenibacillaceae</taxon>
        <taxon>Paenibacillus</taxon>
    </lineage>
</organism>
<comment type="caution">
    <text evidence="1">The sequence shown here is derived from an EMBL/GenBank/DDBJ whole genome shotgun (WGS) entry which is preliminary data.</text>
</comment>
<reference evidence="1 2" key="1">
    <citation type="submission" date="2019-10" db="EMBL/GenBank/DDBJ databases">
        <title>Description of Paenibacillus humi sp. nov.</title>
        <authorList>
            <person name="Carlier A."/>
            <person name="Qi S."/>
        </authorList>
    </citation>
    <scope>NUCLEOTIDE SEQUENCE [LARGE SCALE GENOMIC DNA]</scope>
    <source>
        <strain evidence="1 2">LMG 31461</strain>
    </source>
</reference>
<dbReference type="RefSeq" id="WP_171630752.1">
    <property type="nucleotide sequence ID" value="NZ_WHNY01000040.1"/>
</dbReference>
<protein>
    <submittedName>
        <fullName evidence="1">Uncharacterized protein</fullName>
    </submittedName>
</protein>
<accession>A0ABX1X9J8</accession>
<gene>
    <name evidence="1" type="ORF">GC096_13400</name>
</gene>
<dbReference type="EMBL" id="WHNY01000040">
    <property type="protein sequence ID" value="NOU65027.1"/>
    <property type="molecule type" value="Genomic_DNA"/>
</dbReference>
<dbReference type="Proteomes" id="UP000653578">
    <property type="component" value="Unassembled WGS sequence"/>
</dbReference>
<name>A0ABX1X9J8_9BACL</name>
<keyword evidence="2" id="KW-1185">Reference proteome</keyword>